<feature type="domain" description="OTU" evidence="2">
    <location>
        <begin position="220"/>
        <end position="322"/>
    </location>
</feature>
<comment type="similarity">
    <text evidence="1">Belongs to the peptidase C85 family.</text>
</comment>
<dbReference type="AlphaFoldDB" id="A0A8X7Z1Q4"/>
<reference evidence="3" key="1">
    <citation type="journal article" date="2020" name="bioRxiv">
        <title>Hybrid origin of Populus tomentosa Carr. identified through genome sequencing and phylogenomic analysis.</title>
        <authorList>
            <person name="An X."/>
            <person name="Gao K."/>
            <person name="Chen Z."/>
            <person name="Li J."/>
            <person name="Yang X."/>
            <person name="Yang X."/>
            <person name="Zhou J."/>
            <person name="Guo T."/>
            <person name="Zhao T."/>
            <person name="Huang S."/>
            <person name="Miao D."/>
            <person name="Khan W.U."/>
            <person name="Rao P."/>
            <person name="Ye M."/>
            <person name="Lei B."/>
            <person name="Liao W."/>
            <person name="Wang J."/>
            <person name="Ji L."/>
            <person name="Li Y."/>
            <person name="Guo B."/>
            <person name="Mustafa N.S."/>
            <person name="Li S."/>
            <person name="Yun Q."/>
            <person name="Keller S.R."/>
            <person name="Mao J."/>
            <person name="Zhang R."/>
            <person name="Strauss S.H."/>
        </authorList>
    </citation>
    <scope>NUCLEOTIDE SEQUENCE</scope>
    <source>
        <strain evidence="3">GM15</strain>
        <tissue evidence="3">Leaf</tissue>
    </source>
</reference>
<dbReference type="InterPro" id="IPR003323">
    <property type="entry name" value="OTU_dom"/>
</dbReference>
<dbReference type="InterPro" id="IPR050704">
    <property type="entry name" value="Peptidase_C85-like"/>
</dbReference>
<evidence type="ECO:0000313" key="3">
    <source>
        <dbReference type="EMBL" id="KAG6763523.1"/>
    </source>
</evidence>
<dbReference type="PROSITE" id="PS50802">
    <property type="entry name" value="OTU"/>
    <property type="match status" value="1"/>
</dbReference>
<evidence type="ECO:0000259" key="2">
    <source>
        <dbReference type="PROSITE" id="PS50802"/>
    </source>
</evidence>
<dbReference type="EMBL" id="JAAWWB010000016">
    <property type="protein sequence ID" value="KAG6763523.1"/>
    <property type="molecule type" value="Genomic_DNA"/>
</dbReference>
<comment type="caution">
    <text evidence="3">The sequence shown here is derived from an EMBL/GenBank/DDBJ whole genome shotgun (WGS) entry which is preliminary data.</text>
</comment>
<proteinExistence type="inferred from homology"/>
<dbReference type="Proteomes" id="UP000886885">
    <property type="component" value="Chromosome 8D"/>
</dbReference>
<organism evidence="3 4">
    <name type="scientific">Populus tomentosa</name>
    <name type="common">Chinese white poplar</name>
    <dbReference type="NCBI Taxonomy" id="118781"/>
    <lineage>
        <taxon>Eukaryota</taxon>
        <taxon>Viridiplantae</taxon>
        <taxon>Streptophyta</taxon>
        <taxon>Embryophyta</taxon>
        <taxon>Tracheophyta</taxon>
        <taxon>Spermatophyta</taxon>
        <taxon>Magnoliopsida</taxon>
        <taxon>eudicotyledons</taxon>
        <taxon>Gunneridae</taxon>
        <taxon>Pentapetalae</taxon>
        <taxon>rosids</taxon>
        <taxon>fabids</taxon>
        <taxon>Malpighiales</taxon>
        <taxon>Salicaceae</taxon>
        <taxon>Saliceae</taxon>
        <taxon>Populus</taxon>
    </lineage>
</organism>
<accession>A0A8X7Z1Q4</accession>
<dbReference type="PANTHER" id="PTHR12419">
    <property type="entry name" value="OTU DOMAIN CONTAINING PROTEIN"/>
    <property type="match status" value="1"/>
</dbReference>
<dbReference type="GO" id="GO:0016579">
    <property type="term" value="P:protein deubiquitination"/>
    <property type="evidence" value="ECO:0007669"/>
    <property type="project" value="TreeGrafter"/>
</dbReference>
<dbReference type="PANTHER" id="PTHR12419:SF90">
    <property type="entry name" value="OS02G0819500 PROTEIN"/>
    <property type="match status" value="1"/>
</dbReference>
<evidence type="ECO:0000256" key="1">
    <source>
        <dbReference type="ARBA" id="ARBA00010407"/>
    </source>
</evidence>
<gene>
    <name evidence="3" type="ORF">POTOM_030946</name>
</gene>
<evidence type="ECO:0000313" key="4">
    <source>
        <dbReference type="Proteomes" id="UP000886885"/>
    </source>
</evidence>
<protein>
    <recommendedName>
        <fullName evidence="2">OTU domain-containing protein</fullName>
    </recommendedName>
</protein>
<dbReference type="GO" id="GO:0004843">
    <property type="term" value="F:cysteine-type deubiquitinase activity"/>
    <property type="evidence" value="ECO:0007669"/>
    <property type="project" value="TreeGrafter"/>
</dbReference>
<name>A0A8X7Z1Q4_POPTO</name>
<keyword evidence="4" id="KW-1185">Reference proteome</keyword>
<dbReference type="OrthoDB" id="415023at2759"/>
<sequence length="352" mass="40018">MIVYEQDPDVVRWGLHDLIDVCTLSNSGSCNSVTCYGMDTFNVEYVREYYNDPLYASNVENDAVIALALQEELSRIAYVEASGLNNTERESIITQHWPGPHETYHGSEHEDDQTVTVDHSESMMDADDCSKNMADYSSKKDEILIPTSFSSNGENSLEMEELTLILNIENESALDGEVGKRITEMVPVSHIPKTNGEIPSEDEQMSDHQRLLERLKVYYLVENKVQGDGNCQFCSLSDQLYRSPEHHKLVRERVIDQVGWSGEWGDHVTLQAAADSYGIKIFVITSFKDTCYIEILPRVQKSNRVIFLSFWAEVHYNSIYPEGGKQLDLVCQSNEYCSMILLSRVHLFLASI</sequence>
<dbReference type="CDD" id="cd22751">
    <property type="entry name" value="OTU_plant_OTU9-like"/>
    <property type="match status" value="1"/>
</dbReference>